<evidence type="ECO:0000313" key="15">
    <source>
        <dbReference type="EMBL" id="SPC77563.1"/>
    </source>
</evidence>
<keyword evidence="8 12" id="KW-1133">Transmembrane helix</keyword>
<evidence type="ECO:0000256" key="9">
    <source>
        <dbReference type="ARBA" id="ARBA00023136"/>
    </source>
</evidence>
<evidence type="ECO:0000256" key="1">
    <source>
        <dbReference type="ARBA" id="ARBA00004251"/>
    </source>
</evidence>
<keyword evidence="6 13" id="KW-0732">Signal</keyword>
<evidence type="ECO:0000256" key="10">
    <source>
        <dbReference type="ARBA" id="ARBA00023170"/>
    </source>
</evidence>
<dbReference type="InterPro" id="IPR046956">
    <property type="entry name" value="RLP23-like"/>
</dbReference>
<dbReference type="PRINTS" id="PR00019">
    <property type="entry name" value="LEURICHRPT"/>
</dbReference>
<keyword evidence="9 12" id="KW-0472">Membrane</keyword>
<evidence type="ECO:0000256" key="11">
    <source>
        <dbReference type="ARBA" id="ARBA00023180"/>
    </source>
</evidence>
<keyword evidence="11" id="KW-0325">Glycoprotein</keyword>
<dbReference type="FunFam" id="3.80.10.10:FF:000111">
    <property type="entry name" value="LRR receptor-like serine/threonine-protein kinase ERECTA"/>
    <property type="match status" value="1"/>
</dbReference>
<keyword evidence="10" id="KW-0675">Receptor</keyword>
<dbReference type="SUPFAM" id="SSF52058">
    <property type="entry name" value="L domain-like"/>
    <property type="match status" value="3"/>
</dbReference>
<dbReference type="Pfam" id="PF08263">
    <property type="entry name" value="LRRNT_2"/>
    <property type="match status" value="1"/>
</dbReference>
<dbReference type="PANTHER" id="PTHR48063">
    <property type="entry name" value="LRR RECEPTOR-LIKE KINASE"/>
    <property type="match status" value="1"/>
</dbReference>
<organism evidence="15">
    <name type="scientific">Fagus sylvatica</name>
    <name type="common">Beechnut</name>
    <dbReference type="NCBI Taxonomy" id="28930"/>
    <lineage>
        <taxon>Eukaryota</taxon>
        <taxon>Viridiplantae</taxon>
        <taxon>Streptophyta</taxon>
        <taxon>Embryophyta</taxon>
        <taxon>Tracheophyta</taxon>
        <taxon>Spermatophyta</taxon>
        <taxon>Magnoliopsida</taxon>
        <taxon>eudicotyledons</taxon>
        <taxon>Gunneridae</taxon>
        <taxon>Pentapetalae</taxon>
        <taxon>rosids</taxon>
        <taxon>fabids</taxon>
        <taxon>Fagales</taxon>
        <taxon>Fagaceae</taxon>
        <taxon>Fagus</taxon>
    </lineage>
</organism>
<dbReference type="FunFam" id="3.80.10.10:FF:000095">
    <property type="entry name" value="LRR receptor-like serine/threonine-protein kinase GSO1"/>
    <property type="match status" value="1"/>
</dbReference>
<evidence type="ECO:0000256" key="8">
    <source>
        <dbReference type="ARBA" id="ARBA00022989"/>
    </source>
</evidence>
<dbReference type="Pfam" id="PF13855">
    <property type="entry name" value="LRR_8"/>
    <property type="match status" value="1"/>
</dbReference>
<proteinExistence type="inferred from homology"/>
<dbReference type="PANTHER" id="PTHR48063:SF98">
    <property type="entry name" value="LRR RECEPTOR-LIKE SERINE_THREONINE-PROTEIN KINASE FLS2"/>
    <property type="match status" value="1"/>
</dbReference>
<reference evidence="15" key="1">
    <citation type="submission" date="2018-02" db="EMBL/GenBank/DDBJ databases">
        <authorList>
            <person name="Cohen D.B."/>
            <person name="Kent A.D."/>
        </authorList>
    </citation>
    <scope>NUCLEOTIDE SEQUENCE</scope>
</reference>
<evidence type="ECO:0000256" key="2">
    <source>
        <dbReference type="ARBA" id="ARBA00009592"/>
    </source>
</evidence>
<dbReference type="Gene3D" id="3.80.10.10">
    <property type="entry name" value="Ribonuclease Inhibitor"/>
    <property type="match status" value="3"/>
</dbReference>
<evidence type="ECO:0000256" key="3">
    <source>
        <dbReference type="ARBA" id="ARBA00022475"/>
    </source>
</evidence>
<feature type="transmembrane region" description="Helical" evidence="12">
    <location>
        <begin position="827"/>
        <end position="848"/>
    </location>
</feature>
<sequence>MIMTSSTSPFVLPFLWFLFAATTFNYGICNGDPKFLCKEEEQQVLLLFKKSVIDRSNRLSSWSAQKDCCTWNGVHCYNITGRVIKLDLHNPYYLDDGSYSSREMIRLKGKIDLSLLKLKFLNYLDLSGNDFDGIRNSFEDSHISGSVNLTGPQHNNNMSNLHYLDLAGNNNLHVENLRWVSRFSSLKHLKLDAINLHQETHWLQYMAMIPSLSELHMCACQLDNTSPSFVHANFTSLRFLALSYNNFSSELPNWLFNLSNLNHLDLSENRFTGLLPEWLGELKYLEYVDLSNNSFSGPIPETLGNLSSLKILNLHINKLNGTLPESLWQLPELMVLSVAQNSLTGVVSEVNFSRLSTLKILDMSANSFIIDVNSHWIPPFQLQVISFSSCKLGPKFPAWLQTQKSLYYLDISKSGIADAAPNWFWKFVACVKHIKLSENSISGDLSNVLLNSSCTDLSSNHFRGRLPHISSHITALNVANNSFSGPISHSICSMMNTEYNLELMDLSNNNFSGELPDCWMHWQSLLHLNLGSNILSGKIPNSMGSLSRLQSLHLANNCFSGDIPRSLQNCKDLKLIDLRVNQFSGNIPNWMGEWTKALQLRSNKFSGNIPPQICQLSSLIVLDLANNSLSGSIPKCLNNISAMVATDNWHNSDSDSLDYNYDYQLYLENLMLNTKGRESEYKKNLKYVRMVDLSSNNLSGSIPTEIFLLARLQSLNLSQNHLTGKISQDIGAMKSLESLDLSRNHLFGDIPQSMSNLSFLNHLDLSYNNFSGKIPLGTQLQSFDAVSYIGNPQLCGDPLPKNCKVEEESLNRTRIGKNEDDSENSSFYMGMGVGFAVGFWVICGVLFFNRTWRHAYFRFLDDINDWVYVTTVLKVLECTSGALVHVLQGQKESLELGKGTILDLISS</sequence>
<evidence type="ECO:0000259" key="14">
    <source>
        <dbReference type="Pfam" id="PF08263"/>
    </source>
</evidence>
<feature type="signal peptide" evidence="13">
    <location>
        <begin position="1"/>
        <end position="31"/>
    </location>
</feature>
<dbReference type="InterPro" id="IPR032675">
    <property type="entry name" value="LRR_dom_sf"/>
</dbReference>
<dbReference type="SMART" id="SM00369">
    <property type="entry name" value="LRR_TYP"/>
    <property type="match status" value="8"/>
</dbReference>
<keyword evidence="3" id="KW-1003">Cell membrane</keyword>
<evidence type="ECO:0000256" key="4">
    <source>
        <dbReference type="ARBA" id="ARBA00022614"/>
    </source>
</evidence>
<keyword evidence="4" id="KW-0433">Leucine-rich repeat</keyword>
<feature type="domain" description="Leucine-rich repeat-containing N-terminal plant-type" evidence="14">
    <location>
        <begin position="40"/>
        <end position="76"/>
    </location>
</feature>
<evidence type="ECO:0000256" key="6">
    <source>
        <dbReference type="ARBA" id="ARBA00022729"/>
    </source>
</evidence>
<evidence type="ECO:0000256" key="5">
    <source>
        <dbReference type="ARBA" id="ARBA00022692"/>
    </source>
</evidence>
<dbReference type="Pfam" id="PF00560">
    <property type="entry name" value="LRR_1"/>
    <property type="match status" value="8"/>
</dbReference>
<comment type="subcellular location">
    <subcellularLocation>
        <location evidence="1">Cell membrane</location>
        <topology evidence="1">Single-pass type I membrane protein</topology>
    </subcellularLocation>
</comment>
<name>A0A2N9ES10_FAGSY</name>
<keyword evidence="5 12" id="KW-0812">Transmembrane</keyword>
<dbReference type="InterPro" id="IPR013210">
    <property type="entry name" value="LRR_N_plant-typ"/>
</dbReference>
<gene>
    <name evidence="15" type="ORF">FSB_LOCUS5445</name>
</gene>
<evidence type="ECO:0000256" key="13">
    <source>
        <dbReference type="SAM" id="SignalP"/>
    </source>
</evidence>
<protein>
    <recommendedName>
        <fullName evidence="14">Leucine-rich repeat-containing N-terminal plant-type domain-containing protein</fullName>
    </recommendedName>
</protein>
<feature type="chain" id="PRO_5014667013" description="Leucine-rich repeat-containing N-terminal plant-type domain-containing protein" evidence="13">
    <location>
        <begin position="32"/>
        <end position="907"/>
    </location>
</feature>
<dbReference type="AlphaFoldDB" id="A0A2N9ES10"/>
<evidence type="ECO:0000256" key="7">
    <source>
        <dbReference type="ARBA" id="ARBA00022737"/>
    </source>
</evidence>
<dbReference type="InterPro" id="IPR001611">
    <property type="entry name" value="Leu-rich_rpt"/>
</dbReference>
<dbReference type="GO" id="GO:0005886">
    <property type="term" value="C:plasma membrane"/>
    <property type="evidence" value="ECO:0007669"/>
    <property type="project" value="UniProtKB-SubCell"/>
</dbReference>
<dbReference type="FunFam" id="3.80.10.10:FF:000649">
    <property type="entry name" value="Leucine Rich Repeat family protein"/>
    <property type="match status" value="1"/>
</dbReference>
<evidence type="ECO:0000256" key="12">
    <source>
        <dbReference type="SAM" id="Phobius"/>
    </source>
</evidence>
<dbReference type="EMBL" id="OIVN01000280">
    <property type="protein sequence ID" value="SPC77563.1"/>
    <property type="molecule type" value="Genomic_DNA"/>
</dbReference>
<keyword evidence="7" id="KW-0677">Repeat</keyword>
<accession>A0A2N9ES10</accession>
<comment type="similarity">
    <text evidence="2">Belongs to the RLP family.</text>
</comment>
<dbReference type="InterPro" id="IPR003591">
    <property type="entry name" value="Leu-rich_rpt_typical-subtyp"/>
</dbReference>
<dbReference type="FunFam" id="3.80.10.10:FF:001347">
    <property type="entry name" value="LRR receptor-like serine/threonine-protein kinase GSO2"/>
    <property type="match status" value="1"/>
</dbReference>